<evidence type="ECO:0000259" key="1">
    <source>
        <dbReference type="Pfam" id="PF03358"/>
    </source>
</evidence>
<evidence type="ECO:0000313" key="2">
    <source>
        <dbReference type="EMBL" id="RZS34233.1"/>
    </source>
</evidence>
<dbReference type="InterPro" id="IPR050712">
    <property type="entry name" value="NAD(P)H-dep_reductase"/>
</dbReference>
<dbReference type="InterPro" id="IPR005025">
    <property type="entry name" value="FMN_Rdtase-like_dom"/>
</dbReference>
<organism evidence="2 3">
    <name type="scientific">Herbihabitans rhizosphaerae</name>
    <dbReference type="NCBI Taxonomy" id="1872711"/>
    <lineage>
        <taxon>Bacteria</taxon>
        <taxon>Bacillati</taxon>
        <taxon>Actinomycetota</taxon>
        <taxon>Actinomycetes</taxon>
        <taxon>Pseudonocardiales</taxon>
        <taxon>Pseudonocardiaceae</taxon>
        <taxon>Herbihabitans</taxon>
    </lineage>
</organism>
<dbReference type="EMBL" id="SGWQ01000009">
    <property type="protein sequence ID" value="RZS34233.1"/>
    <property type="molecule type" value="Genomic_DNA"/>
</dbReference>
<dbReference type="GO" id="GO:0005829">
    <property type="term" value="C:cytosol"/>
    <property type="evidence" value="ECO:0007669"/>
    <property type="project" value="TreeGrafter"/>
</dbReference>
<dbReference type="Proteomes" id="UP000294257">
    <property type="component" value="Unassembled WGS sequence"/>
</dbReference>
<evidence type="ECO:0000313" key="3">
    <source>
        <dbReference type="Proteomes" id="UP000294257"/>
    </source>
</evidence>
<dbReference type="PANTHER" id="PTHR30543:SF21">
    <property type="entry name" value="NAD(P)H-DEPENDENT FMN REDUCTASE LOT6"/>
    <property type="match status" value="1"/>
</dbReference>
<sequence length="196" mass="21495">MRLAVILGSVRKSRFGPTAASWFTGQAREHGRFEVDVIDLAENPLPAELPADIHTLGDADGRSDELVALYERLAAADAFVVVTPEYNHSFPASIKHLIDWHYMVWRAKPIGFVSYGGIAGGMRAVEQLRLVFAELHAVTVRDTVGFVNYWEKFDSAGSPVEPEAVNGAAKMMLDELAWWGSVLRNGRAAIPYSPAA</sequence>
<dbReference type="GO" id="GO:0010181">
    <property type="term" value="F:FMN binding"/>
    <property type="evidence" value="ECO:0007669"/>
    <property type="project" value="TreeGrafter"/>
</dbReference>
<reference evidence="2 3" key="1">
    <citation type="submission" date="2019-02" db="EMBL/GenBank/DDBJ databases">
        <title>Genomic Encyclopedia of Type Strains, Phase IV (KMG-IV): sequencing the most valuable type-strain genomes for metagenomic binning, comparative biology and taxonomic classification.</title>
        <authorList>
            <person name="Goeker M."/>
        </authorList>
    </citation>
    <scope>NUCLEOTIDE SEQUENCE [LARGE SCALE GENOMIC DNA]</scope>
    <source>
        <strain evidence="2 3">DSM 101727</strain>
    </source>
</reference>
<name>A0A4Q7KG62_9PSEU</name>
<feature type="domain" description="NADPH-dependent FMN reductase-like" evidence="1">
    <location>
        <begin position="1"/>
        <end position="150"/>
    </location>
</feature>
<dbReference type="AlphaFoldDB" id="A0A4Q7KG62"/>
<comment type="caution">
    <text evidence="2">The sequence shown here is derived from an EMBL/GenBank/DDBJ whole genome shotgun (WGS) entry which is preliminary data.</text>
</comment>
<dbReference type="Pfam" id="PF03358">
    <property type="entry name" value="FMN_red"/>
    <property type="match status" value="1"/>
</dbReference>
<dbReference type="GO" id="GO:0016491">
    <property type="term" value="F:oxidoreductase activity"/>
    <property type="evidence" value="ECO:0007669"/>
    <property type="project" value="InterPro"/>
</dbReference>
<protein>
    <submittedName>
        <fullName evidence="2">NAD(P)H-dependent FMN reductase</fullName>
    </submittedName>
</protein>
<gene>
    <name evidence="2" type="ORF">EV193_10920</name>
</gene>
<dbReference type="Gene3D" id="3.40.50.360">
    <property type="match status" value="1"/>
</dbReference>
<dbReference type="InterPro" id="IPR029039">
    <property type="entry name" value="Flavoprotein-like_sf"/>
</dbReference>
<dbReference type="PANTHER" id="PTHR30543">
    <property type="entry name" value="CHROMATE REDUCTASE"/>
    <property type="match status" value="1"/>
</dbReference>
<proteinExistence type="predicted"/>
<keyword evidence="3" id="KW-1185">Reference proteome</keyword>
<accession>A0A4Q7KG62</accession>
<dbReference type="SUPFAM" id="SSF52218">
    <property type="entry name" value="Flavoproteins"/>
    <property type="match status" value="1"/>
</dbReference>